<dbReference type="Proteomes" id="UP000184225">
    <property type="component" value="Unassembled WGS sequence"/>
</dbReference>
<evidence type="ECO:0000259" key="2">
    <source>
        <dbReference type="Pfam" id="PF09832"/>
    </source>
</evidence>
<organism evidence="3 4">
    <name type="scientific">Mesonia phycicola</name>
    <dbReference type="NCBI Taxonomy" id="579105"/>
    <lineage>
        <taxon>Bacteria</taxon>
        <taxon>Pseudomonadati</taxon>
        <taxon>Bacteroidota</taxon>
        <taxon>Flavobacteriia</taxon>
        <taxon>Flavobacteriales</taxon>
        <taxon>Flavobacteriaceae</taxon>
        <taxon>Mesonia</taxon>
    </lineage>
</organism>
<reference evidence="3 4" key="1">
    <citation type="submission" date="2016-11" db="EMBL/GenBank/DDBJ databases">
        <authorList>
            <person name="Jaros S."/>
            <person name="Januszkiewicz K."/>
            <person name="Wedrychowicz H."/>
        </authorList>
    </citation>
    <scope>NUCLEOTIDE SEQUENCE [LARGE SCALE GENOMIC DNA]</scope>
    <source>
        <strain evidence="3 4">DSM 21425</strain>
    </source>
</reference>
<dbReference type="InterPro" id="IPR018637">
    <property type="entry name" value="DUF2059"/>
</dbReference>
<protein>
    <recommendedName>
        <fullName evidence="2">DUF2059 domain-containing protein</fullName>
    </recommendedName>
</protein>
<keyword evidence="4" id="KW-1185">Reference proteome</keyword>
<gene>
    <name evidence="3" type="ORF">SAMN04488096_101125</name>
</gene>
<dbReference type="AlphaFoldDB" id="A0A1M6A7T1"/>
<feature type="domain" description="DUF2059" evidence="2">
    <location>
        <begin position="73"/>
        <end position="128"/>
    </location>
</feature>
<dbReference type="RefSeq" id="WP_073147183.1">
    <property type="nucleotide sequence ID" value="NZ_FQYY01000001.1"/>
</dbReference>
<evidence type="ECO:0000313" key="4">
    <source>
        <dbReference type="Proteomes" id="UP000184225"/>
    </source>
</evidence>
<dbReference type="STRING" id="579105.SAMN04488096_101125"/>
<keyword evidence="1" id="KW-0732">Signal</keyword>
<accession>A0A1M6A7T1</accession>
<sequence>MKKLLIAVAFVGLSFSGFAQEETEFKKELLNFVKLNTGSEDAISPYIDQMAAGLPDRNKEAFKSEIKAELDGMYSQLVDVYIENVPKEDLEKMIEFYQTPAGKSVLSATPQVLAKNISLTQGLMMKFQNIFQKYSAQ</sequence>
<proteinExistence type="predicted"/>
<dbReference type="EMBL" id="FQYY01000001">
    <property type="protein sequence ID" value="SHI32486.1"/>
    <property type="molecule type" value="Genomic_DNA"/>
</dbReference>
<evidence type="ECO:0000313" key="3">
    <source>
        <dbReference type="EMBL" id="SHI32486.1"/>
    </source>
</evidence>
<name>A0A1M6A7T1_9FLAO</name>
<evidence type="ECO:0000256" key="1">
    <source>
        <dbReference type="SAM" id="SignalP"/>
    </source>
</evidence>
<dbReference type="Pfam" id="PF09832">
    <property type="entry name" value="DUF2059"/>
    <property type="match status" value="1"/>
</dbReference>
<dbReference type="OrthoDB" id="1143459at2"/>
<feature type="chain" id="PRO_5012838832" description="DUF2059 domain-containing protein" evidence="1">
    <location>
        <begin position="20"/>
        <end position="137"/>
    </location>
</feature>
<feature type="signal peptide" evidence="1">
    <location>
        <begin position="1"/>
        <end position="19"/>
    </location>
</feature>